<accession>A0A0W0FYL3</accession>
<organism evidence="1 2">
    <name type="scientific">Moniliophthora roreri</name>
    <name type="common">Frosty pod rot fungus</name>
    <name type="synonym">Monilia roreri</name>
    <dbReference type="NCBI Taxonomy" id="221103"/>
    <lineage>
        <taxon>Eukaryota</taxon>
        <taxon>Fungi</taxon>
        <taxon>Dikarya</taxon>
        <taxon>Basidiomycota</taxon>
        <taxon>Agaricomycotina</taxon>
        <taxon>Agaricomycetes</taxon>
        <taxon>Agaricomycetidae</taxon>
        <taxon>Agaricales</taxon>
        <taxon>Marasmiineae</taxon>
        <taxon>Marasmiaceae</taxon>
        <taxon>Moniliophthora</taxon>
    </lineage>
</organism>
<proteinExistence type="predicted"/>
<sequence length="37" mass="4201">MAIPTEEYVAPYITREVVINYPMATLSSMLYVYGKDA</sequence>
<gene>
    <name evidence="1" type="ORF">WG66_6055</name>
</gene>
<protein>
    <submittedName>
        <fullName evidence="1">Uncharacterized protein</fullName>
    </submittedName>
</protein>
<evidence type="ECO:0000313" key="2">
    <source>
        <dbReference type="Proteomes" id="UP000054988"/>
    </source>
</evidence>
<comment type="caution">
    <text evidence="1">The sequence shown here is derived from an EMBL/GenBank/DDBJ whole genome shotgun (WGS) entry which is preliminary data.</text>
</comment>
<evidence type="ECO:0000313" key="1">
    <source>
        <dbReference type="EMBL" id="KTB41354.1"/>
    </source>
</evidence>
<dbReference type="EMBL" id="LATX01001478">
    <property type="protein sequence ID" value="KTB41354.1"/>
    <property type="molecule type" value="Genomic_DNA"/>
</dbReference>
<dbReference type="Proteomes" id="UP000054988">
    <property type="component" value="Unassembled WGS sequence"/>
</dbReference>
<reference evidence="1 2" key="1">
    <citation type="submission" date="2015-12" db="EMBL/GenBank/DDBJ databases">
        <title>Draft genome sequence of Moniliophthora roreri, the causal agent of frosty pod rot of cacao.</title>
        <authorList>
            <person name="Aime M.C."/>
            <person name="Diaz-Valderrama J.R."/>
            <person name="Kijpornyongpan T."/>
            <person name="Phillips-Mora W."/>
        </authorList>
    </citation>
    <scope>NUCLEOTIDE SEQUENCE [LARGE SCALE GENOMIC DNA]</scope>
    <source>
        <strain evidence="1 2">MCA 2952</strain>
    </source>
</reference>
<name>A0A0W0FYL3_MONRR</name>
<dbReference type="AlphaFoldDB" id="A0A0W0FYL3"/>